<dbReference type="SUPFAM" id="SSF109998">
    <property type="entry name" value="Triger factor/SurA peptide-binding domain-like"/>
    <property type="match status" value="1"/>
</dbReference>
<dbReference type="Pfam" id="PF00639">
    <property type="entry name" value="Rotamase"/>
    <property type="match status" value="2"/>
</dbReference>
<evidence type="ECO:0000256" key="5">
    <source>
        <dbReference type="ARBA" id="ARBA00023186"/>
    </source>
</evidence>
<dbReference type="GO" id="GO:0006457">
    <property type="term" value="P:protein folding"/>
    <property type="evidence" value="ECO:0007669"/>
    <property type="project" value="UniProtKB-UniRule"/>
</dbReference>
<dbReference type="EMBL" id="CP101527">
    <property type="protein sequence ID" value="UZW74396.1"/>
    <property type="molecule type" value="Genomic_DNA"/>
</dbReference>
<keyword evidence="1 7" id="KW-0732">Signal</keyword>
<dbReference type="HAMAP" id="MF_01183">
    <property type="entry name" value="Chaperone_SurA"/>
    <property type="match status" value="1"/>
</dbReference>
<evidence type="ECO:0000256" key="2">
    <source>
        <dbReference type="ARBA" id="ARBA00022737"/>
    </source>
</evidence>
<evidence type="ECO:0000259" key="8">
    <source>
        <dbReference type="PROSITE" id="PS50198"/>
    </source>
</evidence>
<evidence type="ECO:0000256" key="6">
    <source>
        <dbReference type="ARBA" id="ARBA00023235"/>
    </source>
</evidence>
<keyword evidence="2 7" id="KW-0677">Repeat</keyword>
<name>A0A9E8HPZ5_9ALTE</name>
<dbReference type="SUPFAM" id="SSF54534">
    <property type="entry name" value="FKBP-like"/>
    <property type="match status" value="2"/>
</dbReference>
<dbReference type="RefSeq" id="WP_251812929.1">
    <property type="nucleotide sequence ID" value="NZ_CP101527.1"/>
</dbReference>
<dbReference type="InterPro" id="IPR023034">
    <property type="entry name" value="PPIase_SurA"/>
</dbReference>
<feature type="domain" description="PpiC" evidence="8">
    <location>
        <begin position="177"/>
        <end position="278"/>
    </location>
</feature>
<evidence type="ECO:0000313" key="10">
    <source>
        <dbReference type="Proteomes" id="UP001164472"/>
    </source>
</evidence>
<sequence length="446" mass="50683" precursor="true">MLLKNTLFRWFASAILLTLTISVAHGKVEPLDHVLVIVDDDIVMASELEGRIRTITARLKAQGTPLPPAHIMAERVLDQLILESIQLQMAERSGLRVDDNQLNETMQNIAKRNGMTLDQFQEAIKSEGVTYREAREQIRRELLLSRVQQRQVDRKVRVTENEIKTFLESSEGKNRTATEYYLGHILITITDPANPLVVEDARERAERIIAELKEGADFKQTAVAKSDGRNALQGGVIGWRKENEVPSIAADIVQTLKVGEPSELLRTSGGFHIISVLDKRGGKEQLVKQFNVRHILIKPSEVRTERESKEIIEQLRERIVSGDDFATIAKAHSEDPVSAISGGSLDWVNPGEMVPAFDDIMQNSKVGEVSEPFLSDFGWHILQVQDTRMEDLGNRIQANQARQVIHRRKYDEELNLWLREIREEAYIEFKDRTDPEEADESEDLKN</sequence>
<dbReference type="GO" id="GO:0043165">
    <property type="term" value="P:Gram-negative-bacterium-type cell outer membrane assembly"/>
    <property type="evidence" value="ECO:0007669"/>
    <property type="project" value="InterPro"/>
</dbReference>
<keyword evidence="4 7" id="KW-0697">Rotamase</keyword>
<dbReference type="Gene3D" id="1.10.4030.10">
    <property type="entry name" value="Porin chaperone SurA, peptide-binding domain"/>
    <property type="match status" value="1"/>
</dbReference>
<comment type="catalytic activity">
    <reaction evidence="7">
        <text>[protein]-peptidylproline (omega=180) = [protein]-peptidylproline (omega=0)</text>
        <dbReference type="Rhea" id="RHEA:16237"/>
        <dbReference type="Rhea" id="RHEA-COMP:10747"/>
        <dbReference type="Rhea" id="RHEA-COMP:10748"/>
        <dbReference type="ChEBI" id="CHEBI:83833"/>
        <dbReference type="ChEBI" id="CHEBI:83834"/>
        <dbReference type="EC" id="5.2.1.8"/>
    </reaction>
</comment>
<dbReference type="GO" id="GO:0050821">
    <property type="term" value="P:protein stabilization"/>
    <property type="evidence" value="ECO:0007669"/>
    <property type="project" value="InterPro"/>
</dbReference>
<dbReference type="GO" id="GO:0042277">
    <property type="term" value="F:peptide binding"/>
    <property type="evidence" value="ECO:0007669"/>
    <property type="project" value="InterPro"/>
</dbReference>
<evidence type="ECO:0000313" key="9">
    <source>
        <dbReference type="EMBL" id="UZW74396.1"/>
    </source>
</evidence>
<keyword evidence="10" id="KW-1185">Reference proteome</keyword>
<evidence type="ECO:0000256" key="1">
    <source>
        <dbReference type="ARBA" id="ARBA00022729"/>
    </source>
</evidence>
<dbReference type="InterPro" id="IPR050280">
    <property type="entry name" value="OMP_Chaperone_SurA"/>
</dbReference>
<organism evidence="9 10">
    <name type="scientific">Alkalimarinus sediminis</name>
    <dbReference type="NCBI Taxonomy" id="1632866"/>
    <lineage>
        <taxon>Bacteria</taxon>
        <taxon>Pseudomonadati</taxon>
        <taxon>Pseudomonadota</taxon>
        <taxon>Gammaproteobacteria</taxon>
        <taxon>Alteromonadales</taxon>
        <taxon>Alteromonadaceae</taxon>
        <taxon>Alkalimarinus</taxon>
    </lineage>
</organism>
<dbReference type="GO" id="GO:0030288">
    <property type="term" value="C:outer membrane-bounded periplasmic space"/>
    <property type="evidence" value="ECO:0007669"/>
    <property type="project" value="InterPro"/>
</dbReference>
<keyword evidence="3 7" id="KW-0574">Periplasm</keyword>
<dbReference type="Gene3D" id="3.10.50.40">
    <property type="match status" value="2"/>
</dbReference>
<dbReference type="PANTHER" id="PTHR47637">
    <property type="entry name" value="CHAPERONE SURA"/>
    <property type="match status" value="1"/>
</dbReference>
<comment type="subcellular location">
    <subcellularLocation>
        <location evidence="7">Periplasm</location>
    </subcellularLocation>
    <text evidence="7">Is capable of associating with the outer membrane.</text>
</comment>
<dbReference type="AlphaFoldDB" id="A0A9E8HPZ5"/>
<dbReference type="Proteomes" id="UP001164472">
    <property type="component" value="Chromosome"/>
</dbReference>
<dbReference type="GO" id="GO:0051082">
    <property type="term" value="F:unfolded protein binding"/>
    <property type="evidence" value="ECO:0007669"/>
    <property type="project" value="UniProtKB-UniRule"/>
</dbReference>
<proteinExistence type="inferred from homology"/>
<dbReference type="InterPro" id="IPR046357">
    <property type="entry name" value="PPIase_dom_sf"/>
</dbReference>
<dbReference type="InterPro" id="IPR015391">
    <property type="entry name" value="SurA_N"/>
</dbReference>
<reference evidence="9" key="1">
    <citation type="submission" date="2022-07" db="EMBL/GenBank/DDBJ databases">
        <title>Alkalimarinus sp. nov., isolated from gut of a Alitta virens.</title>
        <authorList>
            <person name="Yang A.I."/>
            <person name="Shin N.-R."/>
        </authorList>
    </citation>
    <scope>NUCLEOTIDE SEQUENCE</scope>
    <source>
        <strain evidence="9">FA028</strain>
    </source>
</reference>
<dbReference type="EC" id="5.2.1.8" evidence="7"/>
<dbReference type="Pfam" id="PF09312">
    <property type="entry name" value="SurA_N"/>
    <property type="match status" value="1"/>
</dbReference>
<feature type="signal peptide" evidence="7">
    <location>
        <begin position="1"/>
        <end position="26"/>
    </location>
</feature>
<feature type="domain" description="PpiC" evidence="8">
    <location>
        <begin position="287"/>
        <end position="386"/>
    </location>
</feature>
<dbReference type="PANTHER" id="PTHR47637:SF1">
    <property type="entry name" value="CHAPERONE SURA"/>
    <property type="match status" value="1"/>
</dbReference>
<dbReference type="PROSITE" id="PS50198">
    <property type="entry name" value="PPIC_PPIASE_2"/>
    <property type="match status" value="2"/>
</dbReference>
<keyword evidence="5 7" id="KW-0143">Chaperone</keyword>
<evidence type="ECO:0000256" key="4">
    <source>
        <dbReference type="ARBA" id="ARBA00023110"/>
    </source>
</evidence>
<evidence type="ECO:0000256" key="7">
    <source>
        <dbReference type="HAMAP-Rule" id="MF_01183"/>
    </source>
</evidence>
<comment type="function">
    <text evidence="7">Chaperone involved in the correct folding and assembly of outer membrane proteins. Recognizes specific patterns of aromatic residues and the orientation of their side chains, which are found more frequently in integral outer membrane proteins. May act in both early periplasmic and late outer membrane-associated steps of protein maturation.</text>
</comment>
<dbReference type="KEGG" id="asem:NNL22_15435"/>
<feature type="chain" id="PRO_5039773455" description="Chaperone SurA" evidence="7">
    <location>
        <begin position="27"/>
        <end position="446"/>
    </location>
</feature>
<gene>
    <name evidence="7" type="primary">surA</name>
    <name evidence="9" type="ORF">NNL22_15435</name>
</gene>
<evidence type="ECO:0000256" key="3">
    <source>
        <dbReference type="ARBA" id="ARBA00022764"/>
    </source>
</evidence>
<accession>A0A9E8HPZ5</accession>
<dbReference type="InterPro" id="IPR000297">
    <property type="entry name" value="PPIase_PpiC"/>
</dbReference>
<dbReference type="GO" id="GO:0003755">
    <property type="term" value="F:peptidyl-prolyl cis-trans isomerase activity"/>
    <property type="evidence" value="ECO:0007669"/>
    <property type="project" value="UniProtKB-UniRule"/>
</dbReference>
<dbReference type="InterPro" id="IPR027304">
    <property type="entry name" value="Trigger_fact/SurA_dom_sf"/>
</dbReference>
<comment type="domain">
    <text evidence="7">The PPIase activity resides only in the second parvulin domain. The N-terminal region and the C-terminal tail are necessary and sufficient for the chaperone activity of SurA. The PPIase activity is dispensable for SurA to function as a chaperone. The N-terminal region and the C-terminal tail are also required for porin recognition.</text>
</comment>
<protein>
    <recommendedName>
        <fullName evidence="7">Chaperone SurA</fullName>
    </recommendedName>
    <alternativeName>
        <fullName evidence="7">Peptidyl-prolyl cis-trans isomerase SurA</fullName>
        <shortName evidence="7">PPIase SurA</shortName>
        <ecNumber evidence="7">5.2.1.8</ecNumber>
    </alternativeName>
    <alternativeName>
        <fullName evidence="7">Rotamase SurA</fullName>
    </alternativeName>
</protein>
<keyword evidence="6 7" id="KW-0413">Isomerase</keyword>